<name>A0A540W9S0_9ACTN</name>
<evidence type="ECO:0000313" key="17">
    <source>
        <dbReference type="EMBL" id="TQF05769.1"/>
    </source>
</evidence>
<keyword evidence="4" id="KW-0328">Glycosyltransferase</keyword>
<evidence type="ECO:0000259" key="15">
    <source>
        <dbReference type="Pfam" id="PF00534"/>
    </source>
</evidence>
<dbReference type="Pfam" id="PF13439">
    <property type="entry name" value="Glyco_transf_4"/>
    <property type="match status" value="1"/>
</dbReference>
<comment type="pathway">
    <text evidence="9">Phospholipid metabolism; phosphatidylinositol metabolism.</text>
</comment>
<proteinExistence type="inferred from homology"/>
<dbReference type="GO" id="GO:0033164">
    <property type="term" value="F:initiation-specific glycolipid 1,6-alpha-mannosyltransferase activity"/>
    <property type="evidence" value="ECO:0007669"/>
    <property type="project" value="UniProtKB-ARBA"/>
</dbReference>
<dbReference type="InterPro" id="IPR050194">
    <property type="entry name" value="Glycosyltransferase_grp1"/>
</dbReference>
<dbReference type="PANTHER" id="PTHR45947:SF3">
    <property type="entry name" value="SULFOQUINOVOSYL TRANSFERASE SQD2"/>
    <property type="match status" value="1"/>
</dbReference>
<comment type="similarity">
    <text evidence="2">Belongs to the glycosyltransferase group 1 family. Glycosyltransferase 4 subfamily.</text>
</comment>
<dbReference type="RefSeq" id="WP_141636231.1">
    <property type="nucleotide sequence ID" value="NZ_VIGB01000003.1"/>
</dbReference>
<dbReference type="EC" id="2.4.1.346" evidence="10"/>
<dbReference type="GO" id="GO:0016020">
    <property type="term" value="C:membrane"/>
    <property type="evidence" value="ECO:0007669"/>
    <property type="project" value="GOC"/>
</dbReference>
<feature type="domain" description="Glycosyltransferase subfamily 4-like N-terminal" evidence="16">
    <location>
        <begin position="15"/>
        <end position="179"/>
    </location>
</feature>
<keyword evidence="6" id="KW-0443">Lipid metabolism</keyword>
<dbReference type="FunFam" id="3.40.50.2000:FF:000069">
    <property type="entry name" value="Alpha-(1-6)-phosphatidylinositol monomannoside mannosyltransferase"/>
    <property type="match status" value="1"/>
</dbReference>
<dbReference type="InterPro" id="IPR001296">
    <property type="entry name" value="Glyco_trans_1"/>
</dbReference>
<keyword evidence="3" id="KW-0444">Lipid biosynthesis</keyword>
<keyword evidence="5 17" id="KW-0808">Transferase</keyword>
<evidence type="ECO:0000256" key="12">
    <source>
        <dbReference type="ARBA" id="ARBA00076875"/>
    </source>
</evidence>
<dbReference type="InterPro" id="IPR028098">
    <property type="entry name" value="Glyco_trans_4-like_N"/>
</dbReference>
<dbReference type="AlphaFoldDB" id="A0A540W9S0"/>
<evidence type="ECO:0000313" key="18">
    <source>
        <dbReference type="Proteomes" id="UP000319103"/>
    </source>
</evidence>
<evidence type="ECO:0000256" key="6">
    <source>
        <dbReference type="ARBA" id="ARBA00023098"/>
    </source>
</evidence>
<dbReference type="Proteomes" id="UP000319103">
    <property type="component" value="Unassembled WGS sequence"/>
</dbReference>
<protein>
    <recommendedName>
        <fullName evidence="10">phosphatidyl-myo-inositol dimannoside synthase</fullName>
        <ecNumber evidence="10">2.4.1.346</ecNumber>
    </recommendedName>
    <alternativeName>
        <fullName evidence="11">Alpha-D-mannose-alpha-(1-6)-phosphatidylmyo-inositol-mannosyltransferase</fullName>
    </alternativeName>
    <alternativeName>
        <fullName evidence="14">Alpha-mannosyltransferase</fullName>
    </alternativeName>
    <alternativeName>
        <fullName evidence="13">Guanosine diphosphomannose-phosphatidyl-inositol alpha-mannosyltransferase</fullName>
    </alternativeName>
    <alternativeName>
        <fullName evidence="12">Phosphatidylinositol alpha-mannosyltransferase</fullName>
    </alternativeName>
</protein>
<evidence type="ECO:0000256" key="9">
    <source>
        <dbReference type="ARBA" id="ARBA00060651"/>
    </source>
</evidence>
<evidence type="ECO:0000256" key="3">
    <source>
        <dbReference type="ARBA" id="ARBA00022516"/>
    </source>
</evidence>
<reference evidence="17 18" key="1">
    <citation type="submission" date="2019-06" db="EMBL/GenBank/DDBJ databases">
        <title>Description of Kitasatospora acidophila sp. nov. isolated from pine grove soil, and reclassification of Streptomyces novaecaesareae to Kitasatospora novaeceasareae comb. nov.</title>
        <authorList>
            <person name="Kim M.J."/>
        </authorList>
    </citation>
    <scope>NUCLEOTIDE SEQUENCE [LARGE SCALE GENOMIC DNA]</scope>
    <source>
        <strain evidence="17 18">MMS16-CNU292</strain>
    </source>
</reference>
<feature type="domain" description="Glycosyl transferase family 1" evidence="15">
    <location>
        <begin position="193"/>
        <end position="363"/>
    </location>
</feature>
<evidence type="ECO:0000256" key="7">
    <source>
        <dbReference type="ARBA" id="ARBA00051960"/>
    </source>
</evidence>
<dbReference type="EMBL" id="VIGB01000003">
    <property type="protein sequence ID" value="TQF05769.1"/>
    <property type="molecule type" value="Genomic_DNA"/>
</dbReference>
<dbReference type="Gene3D" id="3.40.50.2000">
    <property type="entry name" value="Glycogen Phosphorylase B"/>
    <property type="match status" value="2"/>
</dbReference>
<organism evidence="17 18">
    <name type="scientific">Kitasatospora acidiphila</name>
    <dbReference type="NCBI Taxonomy" id="2567942"/>
    <lineage>
        <taxon>Bacteria</taxon>
        <taxon>Bacillati</taxon>
        <taxon>Actinomycetota</taxon>
        <taxon>Actinomycetes</taxon>
        <taxon>Kitasatosporales</taxon>
        <taxon>Streptomycetaceae</taxon>
        <taxon>Kitasatospora</taxon>
    </lineage>
</organism>
<dbReference type="OrthoDB" id="9808602at2"/>
<dbReference type="PANTHER" id="PTHR45947">
    <property type="entry name" value="SULFOQUINOVOSYL TRANSFERASE SQD2"/>
    <property type="match status" value="1"/>
</dbReference>
<comment type="catalytic activity">
    <reaction evidence="7">
        <text>a 1,2-diacyl-sn-glycero-3-phospho-[alpha-D-6-acyl-mannopyranosyl-(1&lt;-&gt;6)-D-myo-inositol] + GDP-alpha-D-mannose = a 2-O-(alpha-D-mannosyl)-6-O-(6-O-acyl-alpha-D-mannosyl)-1-phosphatidyl-1D-myo-inositol + GDP + H(+)</text>
        <dbReference type="Rhea" id="RHEA:52444"/>
        <dbReference type="ChEBI" id="CHEBI:15378"/>
        <dbReference type="ChEBI" id="CHEBI:57527"/>
        <dbReference type="ChEBI" id="CHEBI:58189"/>
        <dbReference type="ChEBI" id="CHEBI:88053"/>
        <dbReference type="ChEBI" id="CHEBI:136625"/>
        <dbReference type="EC" id="2.4.1.346"/>
    </reaction>
</comment>
<evidence type="ECO:0000256" key="11">
    <source>
        <dbReference type="ARBA" id="ARBA00075163"/>
    </source>
</evidence>
<dbReference type="CDD" id="cd03801">
    <property type="entry name" value="GT4_PimA-like"/>
    <property type="match status" value="1"/>
</dbReference>
<evidence type="ECO:0000256" key="1">
    <source>
        <dbReference type="ARBA" id="ARBA00005189"/>
    </source>
</evidence>
<evidence type="ECO:0000256" key="13">
    <source>
        <dbReference type="ARBA" id="ARBA00077842"/>
    </source>
</evidence>
<comment type="catalytic activity">
    <reaction evidence="8">
        <text>a 1,2-diacyl-sn-glycero-3-phospho-[alpha-D-mannopyranosyl-(1&lt;-&gt;6)-D-myo-inositol] + GDP-alpha-D-mannose = a 2,6-O-bis(alpha-D-mannopyranosyl)-1-phosphatidyl-1D-myo-inositol + GDP + H(+)</text>
        <dbReference type="Rhea" id="RHEA:52440"/>
        <dbReference type="ChEBI" id="CHEBI:15378"/>
        <dbReference type="ChEBI" id="CHEBI:57527"/>
        <dbReference type="ChEBI" id="CHEBI:58189"/>
        <dbReference type="ChEBI" id="CHEBI:87673"/>
        <dbReference type="ChEBI" id="CHEBI:136624"/>
        <dbReference type="EC" id="2.4.1.346"/>
    </reaction>
</comment>
<comment type="caution">
    <text evidence="17">The sequence shown here is derived from an EMBL/GenBank/DDBJ whole genome shotgun (WGS) entry which is preliminary data.</text>
</comment>
<evidence type="ECO:0000256" key="8">
    <source>
        <dbReference type="ARBA" id="ARBA00052876"/>
    </source>
</evidence>
<comment type="pathway">
    <text evidence="1">Lipid metabolism.</text>
</comment>
<gene>
    <name evidence="17" type="ORF">E6W39_30470</name>
</gene>
<evidence type="ECO:0000256" key="4">
    <source>
        <dbReference type="ARBA" id="ARBA00022676"/>
    </source>
</evidence>
<keyword evidence="18" id="KW-1185">Reference proteome</keyword>
<accession>A0A540W9S0</accession>
<dbReference type="SUPFAM" id="SSF53756">
    <property type="entry name" value="UDP-Glycosyltransferase/glycogen phosphorylase"/>
    <property type="match status" value="1"/>
</dbReference>
<evidence type="ECO:0000256" key="14">
    <source>
        <dbReference type="ARBA" id="ARBA00079381"/>
    </source>
</evidence>
<dbReference type="GO" id="GO:0009247">
    <property type="term" value="P:glycolipid biosynthetic process"/>
    <property type="evidence" value="ECO:0007669"/>
    <property type="project" value="UniProtKB-ARBA"/>
</dbReference>
<dbReference type="GO" id="GO:0043750">
    <property type="term" value="F:phosphatidylinositol alpha-mannosyltransferase activity"/>
    <property type="evidence" value="ECO:0007669"/>
    <property type="project" value="UniProtKB-ARBA"/>
</dbReference>
<sequence>MPKTLIVTNDFPPRPGGIQRFVHSMAVRQPAAEIVVYASSWRGSGDAPDRVTQRFDAEQPFQVIRDRATMLLPTPRAARRAAQILRAEGCDSVWFGAAAPLGLMAPALRRAGARRLVGMTHGHEAAWAQLPGSRQMLRRVAEGTDTLTYLGEYTRVRIAGAVGPGPAARMARLPPGVDERVFHPGSGGEAVRAALGLTDRPVVVCVSRLVRRKGQDTLIAALPRILATEPDTVLLIVGGGPYLPRLRRLAESLGVAGSVRFTGEVPWPELPAHYGAGDVFAMPCRTRRGGLDVEGLGMVYLEASATGLPVIAGDSGGAPDAVREGETGYVVPGRAPEELAERVVRLLRDAALRRKLGEAGRAWVEAEWRWELLAGRLRGLLGAD</sequence>
<evidence type="ECO:0000256" key="2">
    <source>
        <dbReference type="ARBA" id="ARBA00009481"/>
    </source>
</evidence>
<evidence type="ECO:0000259" key="16">
    <source>
        <dbReference type="Pfam" id="PF13439"/>
    </source>
</evidence>
<dbReference type="FunFam" id="3.40.50.2000:FF:000115">
    <property type="entry name" value="Alpha-(1-6)-phosphatidylinositol monomannoside mannosyltransferase"/>
    <property type="match status" value="1"/>
</dbReference>
<evidence type="ECO:0000256" key="10">
    <source>
        <dbReference type="ARBA" id="ARBA00066957"/>
    </source>
</evidence>
<dbReference type="Pfam" id="PF00534">
    <property type="entry name" value="Glycos_transf_1"/>
    <property type="match status" value="1"/>
</dbReference>
<evidence type="ECO:0000256" key="5">
    <source>
        <dbReference type="ARBA" id="ARBA00022679"/>
    </source>
</evidence>